<dbReference type="Gene3D" id="3.20.20.70">
    <property type="entry name" value="Aldolase class I"/>
    <property type="match status" value="1"/>
</dbReference>
<gene>
    <name evidence="2" type="ORF">RJT34_03640</name>
</gene>
<accession>A0AAN9KL47</accession>
<sequence>MNSIGNCPKLLAFLFIRALCLEPLFHRLRFYTITRHYSDRISCALENDAALHHEHRTFSGTVEAAKQAIDAGVDAIIVQGREAGGHVFGQGVVCRFVETEESYAHPE</sequence>
<evidence type="ECO:0000313" key="3">
    <source>
        <dbReference type="Proteomes" id="UP001359559"/>
    </source>
</evidence>
<organism evidence="2 3">
    <name type="scientific">Clitoria ternatea</name>
    <name type="common">Butterfly pea</name>
    <dbReference type="NCBI Taxonomy" id="43366"/>
    <lineage>
        <taxon>Eukaryota</taxon>
        <taxon>Viridiplantae</taxon>
        <taxon>Streptophyta</taxon>
        <taxon>Embryophyta</taxon>
        <taxon>Tracheophyta</taxon>
        <taxon>Spermatophyta</taxon>
        <taxon>Magnoliopsida</taxon>
        <taxon>eudicotyledons</taxon>
        <taxon>Gunneridae</taxon>
        <taxon>Pentapetalae</taxon>
        <taxon>rosids</taxon>
        <taxon>fabids</taxon>
        <taxon>Fabales</taxon>
        <taxon>Fabaceae</taxon>
        <taxon>Papilionoideae</taxon>
        <taxon>50 kb inversion clade</taxon>
        <taxon>NPAAA clade</taxon>
        <taxon>indigoferoid/millettioid clade</taxon>
        <taxon>Phaseoleae</taxon>
        <taxon>Clitoria</taxon>
    </lineage>
</organism>
<dbReference type="Proteomes" id="UP001359559">
    <property type="component" value="Unassembled WGS sequence"/>
</dbReference>
<keyword evidence="3" id="KW-1185">Reference proteome</keyword>
<feature type="chain" id="PRO_5042977646" evidence="1">
    <location>
        <begin position="21"/>
        <end position="107"/>
    </location>
</feature>
<proteinExistence type="predicted"/>
<dbReference type="SUPFAM" id="SSF51412">
    <property type="entry name" value="Inosine monophosphate dehydrogenase (IMPDH)"/>
    <property type="match status" value="1"/>
</dbReference>
<feature type="signal peptide" evidence="1">
    <location>
        <begin position="1"/>
        <end position="20"/>
    </location>
</feature>
<evidence type="ECO:0000313" key="2">
    <source>
        <dbReference type="EMBL" id="KAK7318931.1"/>
    </source>
</evidence>
<dbReference type="AlphaFoldDB" id="A0AAN9KL47"/>
<name>A0AAN9KL47_CLITE</name>
<evidence type="ECO:0000256" key="1">
    <source>
        <dbReference type="SAM" id="SignalP"/>
    </source>
</evidence>
<dbReference type="EMBL" id="JAYKXN010000001">
    <property type="protein sequence ID" value="KAK7318931.1"/>
    <property type="molecule type" value="Genomic_DNA"/>
</dbReference>
<comment type="caution">
    <text evidence="2">The sequence shown here is derived from an EMBL/GenBank/DDBJ whole genome shotgun (WGS) entry which is preliminary data.</text>
</comment>
<dbReference type="InterPro" id="IPR013785">
    <property type="entry name" value="Aldolase_TIM"/>
</dbReference>
<protein>
    <submittedName>
        <fullName evidence="2">Uncharacterized protein</fullName>
    </submittedName>
</protein>
<keyword evidence="1" id="KW-0732">Signal</keyword>
<reference evidence="2 3" key="1">
    <citation type="submission" date="2024-01" db="EMBL/GenBank/DDBJ databases">
        <title>The genomes of 5 underutilized Papilionoideae crops provide insights into root nodulation and disease resistance.</title>
        <authorList>
            <person name="Yuan L."/>
        </authorList>
    </citation>
    <scope>NUCLEOTIDE SEQUENCE [LARGE SCALE GENOMIC DNA]</scope>
    <source>
        <strain evidence="2">LY-2023</strain>
        <tissue evidence="2">Leaf</tissue>
    </source>
</reference>